<keyword evidence="2" id="KW-1185">Reference proteome</keyword>
<organism evidence="1 2">
    <name type="scientific">Immersiella caudata</name>
    <dbReference type="NCBI Taxonomy" id="314043"/>
    <lineage>
        <taxon>Eukaryota</taxon>
        <taxon>Fungi</taxon>
        <taxon>Dikarya</taxon>
        <taxon>Ascomycota</taxon>
        <taxon>Pezizomycotina</taxon>
        <taxon>Sordariomycetes</taxon>
        <taxon>Sordariomycetidae</taxon>
        <taxon>Sordariales</taxon>
        <taxon>Lasiosphaeriaceae</taxon>
        <taxon>Immersiella</taxon>
    </lineage>
</organism>
<protein>
    <submittedName>
        <fullName evidence="1">Uncharacterized protein</fullName>
    </submittedName>
</protein>
<dbReference type="Proteomes" id="UP001175000">
    <property type="component" value="Unassembled WGS sequence"/>
</dbReference>
<evidence type="ECO:0000313" key="1">
    <source>
        <dbReference type="EMBL" id="KAK0632284.1"/>
    </source>
</evidence>
<accession>A0AA40CCB2</accession>
<dbReference type="EMBL" id="JAULSU010000001">
    <property type="protein sequence ID" value="KAK0632284.1"/>
    <property type="molecule type" value="Genomic_DNA"/>
</dbReference>
<dbReference type="AlphaFoldDB" id="A0AA40CCB2"/>
<name>A0AA40CCB2_9PEZI</name>
<reference evidence="1" key="1">
    <citation type="submission" date="2023-06" db="EMBL/GenBank/DDBJ databases">
        <title>Genome-scale phylogeny and comparative genomics of the fungal order Sordariales.</title>
        <authorList>
            <consortium name="Lawrence Berkeley National Laboratory"/>
            <person name="Hensen N."/>
            <person name="Bonometti L."/>
            <person name="Westerberg I."/>
            <person name="Brannstrom I.O."/>
            <person name="Guillou S."/>
            <person name="Cros-Aarteil S."/>
            <person name="Calhoun S."/>
            <person name="Haridas S."/>
            <person name="Kuo A."/>
            <person name="Mondo S."/>
            <person name="Pangilinan J."/>
            <person name="Riley R."/>
            <person name="Labutti K."/>
            <person name="Andreopoulos B."/>
            <person name="Lipzen A."/>
            <person name="Chen C."/>
            <person name="Yanf M."/>
            <person name="Daum C."/>
            <person name="Ng V."/>
            <person name="Clum A."/>
            <person name="Steindorff A."/>
            <person name="Ohm R."/>
            <person name="Martin F."/>
            <person name="Silar P."/>
            <person name="Natvig D."/>
            <person name="Lalanne C."/>
            <person name="Gautier V."/>
            <person name="Ament-Velasquez S.L."/>
            <person name="Kruys A."/>
            <person name="Hutchinson M.I."/>
            <person name="Powell A.J."/>
            <person name="Barry K."/>
            <person name="Miller A.N."/>
            <person name="Grigoriev I.V."/>
            <person name="Debuchy R."/>
            <person name="Gladieux P."/>
            <person name="Thoren M.H."/>
            <person name="Johannesson H."/>
        </authorList>
    </citation>
    <scope>NUCLEOTIDE SEQUENCE</scope>
    <source>
        <strain evidence="1">CBS 606.72</strain>
    </source>
</reference>
<gene>
    <name evidence="1" type="ORF">B0T14DRAFT_28265</name>
</gene>
<proteinExistence type="predicted"/>
<sequence>MGAYERTCSLNCQKVEASNNDCVLRGVLKKRRETSNFRANQKAGMGIPKLTPARRSVTSPLSPEPSGTLSSHLRLLFVVRFRTLLSCFSLRAPSSRFARDWLREFTWRREREAEKKGKVKWWARRSGFLRCGKGARPVLLHQHARKLLPAVLAVGQKSQRPAGILQPTSTSQVSGRWMLLFRNEHKKHWARICAQFGRRVSFYWIIVAVGILSGLMRRPLAEAHRLGAGACQISPIDLACVPECDKVPQRKNQFDIKATI</sequence>
<evidence type="ECO:0000313" key="2">
    <source>
        <dbReference type="Proteomes" id="UP001175000"/>
    </source>
</evidence>
<comment type="caution">
    <text evidence="1">The sequence shown here is derived from an EMBL/GenBank/DDBJ whole genome shotgun (WGS) entry which is preliminary data.</text>
</comment>